<comment type="caution">
    <text evidence="1">The sequence shown here is derived from an EMBL/GenBank/DDBJ whole genome shotgun (WGS) entry which is preliminary data.</text>
</comment>
<sequence length="160" mass="18400">METKYDNIKRKWQKHVGEVAVRGATSSMTVGQQEAELAVELLEPVSLGWALKTAAKRRPFSATIKTYLLEQFLIGLNTGRKEDPAAVSKRIKTRFLKPDWLTSRQVASYFSRLAALQKCGRLNMRSQQIKEVENDEQCEVVGIVMERYRLRRRVISDLDE</sequence>
<dbReference type="EMBL" id="JAZGQO010000007">
    <property type="protein sequence ID" value="KAK6181916.1"/>
    <property type="molecule type" value="Genomic_DNA"/>
</dbReference>
<dbReference type="Proteomes" id="UP001347796">
    <property type="component" value="Unassembled WGS sequence"/>
</dbReference>
<evidence type="ECO:0000313" key="1">
    <source>
        <dbReference type="EMBL" id="KAK6181916.1"/>
    </source>
</evidence>
<gene>
    <name evidence="1" type="ORF">SNE40_009693</name>
</gene>
<accession>A0AAN8PYU9</accession>
<keyword evidence="2" id="KW-1185">Reference proteome</keyword>
<proteinExistence type="predicted"/>
<name>A0AAN8PYU9_PATCE</name>
<dbReference type="AlphaFoldDB" id="A0AAN8PYU9"/>
<reference evidence="1 2" key="1">
    <citation type="submission" date="2024-01" db="EMBL/GenBank/DDBJ databases">
        <title>The genome of the rayed Mediterranean limpet Patella caerulea (Linnaeus, 1758).</title>
        <authorList>
            <person name="Anh-Thu Weber A."/>
            <person name="Halstead-Nussloch G."/>
        </authorList>
    </citation>
    <scope>NUCLEOTIDE SEQUENCE [LARGE SCALE GENOMIC DNA]</scope>
    <source>
        <strain evidence="1">AATW-2023a</strain>
        <tissue evidence="1">Whole specimen</tissue>
    </source>
</reference>
<organism evidence="1 2">
    <name type="scientific">Patella caerulea</name>
    <name type="common">Rayed Mediterranean limpet</name>
    <dbReference type="NCBI Taxonomy" id="87958"/>
    <lineage>
        <taxon>Eukaryota</taxon>
        <taxon>Metazoa</taxon>
        <taxon>Spiralia</taxon>
        <taxon>Lophotrochozoa</taxon>
        <taxon>Mollusca</taxon>
        <taxon>Gastropoda</taxon>
        <taxon>Patellogastropoda</taxon>
        <taxon>Patelloidea</taxon>
        <taxon>Patellidae</taxon>
        <taxon>Patella</taxon>
    </lineage>
</organism>
<protein>
    <submittedName>
        <fullName evidence="1">Uncharacterized protein</fullName>
    </submittedName>
</protein>
<evidence type="ECO:0000313" key="2">
    <source>
        <dbReference type="Proteomes" id="UP001347796"/>
    </source>
</evidence>